<evidence type="ECO:0000256" key="5">
    <source>
        <dbReference type="ARBA" id="ARBA00022777"/>
    </source>
</evidence>
<dbReference type="GO" id="GO:0000156">
    <property type="term" value="F:phosphorelay response regulator activity"/>
    <property type="evidence" value="ECO:0007669"/>
    <property type="project" value="TreeGrafter"/>
</dbReference>
<dbReference type="InterPro" id="IPR050351">
    <property type="entry name" value="BphY/WalK/GraS-like"/>
</dbReference>
<dbReference type="InterPro" id="IPR003594">
    <property type="entry name" value="HATPase_dom"/>
</dbReference>
<feature type="domain" description="Histidine kinase" evidence="8">
    <location>
        <begin position="21"/>
        <end position="230"/>
    </location>
</feature>
<keyword evidence="5 9" id="KW-0418">Kinase</keyword>
<evidence type="ECO:0000256" key="6">
    <source>
        <dbReference type="ARBA" id="ARBA00022840"/>
    </source>
</evidence>
<dbReference type="InterPro" id="IPR004358">
    <property type="entry name" value="Sig_transdc_His_kin-like_C"/>
</dbReference>
<evidence type="ECO:0000259" key="8">
    <source>
        <dbReference type="PROSITE" id="PS50109"/>
    </source>
</evidence>
<dbReference type="GO" id="GO:0005524">
    <property type="term" value="F:ATP binding"/>
    <property type="evidence" value="ECO:0007669"/>
    <property type="project" value="UniProtKB-KW"/>
</dbReference>
<dbReference type="SUPFAM" id="SSF55874">
    <property type="entry name" value="ATPase domain of HSP90 chaperone/DNA topoisomerase II/histidine kinase"/>
    <property type="match status" value="1"/>
</dbReference>
<name>A0A3N4UGR3_9RHOB</name>
<dbReference type="GO" id="GO:0007234">
    <property type="term" value="P:osmosensory signaling via phosphorelay pathway"/>
    <property type="evidence" value="ECO:0007669"/>
    <property type="project" value="TreeGrafter"/>
</dbReference>
<dbReference type="EC" id="2.7.13.3" evidence="2"/>
<dbReference type="InterPro" id="IPR005467">
    <property type="entry name" value="His_kinase_dom"/>
</dbReference>
<evidence type="ECO:0000256" key="2">
    <source>
        <dbReference type="ARBA" id="ARBA00012438"/>
    </source>
</evidence>
<accession>A0A3N4UGR3</accession>
<gene>
    <name evidence="9" type="ORF">EDD53_2133</name>
</gene>
<keyword evidence="6" id="KW-0067">ATP-binding</keyword>
<dbReference type="Gene3D" id="3.30.565.10">
    <property type="entry name" value="Histidine kinase-like ATPase, C-terminal domain"/>
    <property type="match status" value="1"/>
</dbReference>
<comment type="catalytic activity">
    <reaction evidence="1">
        <text>ATP + protein L-histidine = ADP + protein N-phospho-L-histidine.</text>
        <dbReference type="EC" id="2.7.13.3"/>
    </reaction>
</comment>
<evidence type="ECO:0000313" key="10">
    <source>
        <dbReference type="Proteomes" id="UP000269689"/>
    </source>
</evidence>
<dbReference type="PANTHER" id="PTHR42878">
    <property type="entry name" value="TWO-COMPONENT HISTIDINE KINASE"/>
    <property type="match status" value="1"/>
</dbReference>
<keyword evidence="3" id="KW-0808">Transferase</keyword>
<organism evidence="9 10">
    <name type="scientific">Pacificibacter maritimus</name>
    <dbReference type="NCBI Taxonomy" id="762213"/>
    <lineage>
        <taxon>Bacteria</taxon>
        <taxon>Pseudomonadati</taxon>
        <taxon>Pseudomonadota</taxon>
        <taxon>Alphaproteobacteria</taxon>
        <taxon>Rhodobacterales</taxon>
        <taxon>Roseobacteraceae</taxon>
        <taxon>Pacificibacter</taxon>
    </lineage>
</organism>
<dbReference type="PROSITE" id="PS50109">
    <property type="entry name" value="HIS_KIN"/>
    <property type="match status" value="1"/>
</dbReference>
<dbReference type="Proteomes" id="UP000269689">
    <property type="component" value="Unassembled WGS sequence"/>
</dbReference>
<keyword evidence="4" id="KW-0547">Nucleotide-binding</keyword>
<proteinExistence type="predicted"/>
<evidence type="ECO:0000256" key="4">
    <source>
        <dbReference type="ARBA" id="ARBA00022741"/>
    </source>
</evidence>
<dbReference type="InterPro" id="IPR036890">
    <property type="entry name" value="HATPase_C_sf"/>
</dbReference>
<dbReference type="GO" id="GO:0004673">
    <property type="term" value="F:protein histidine kinase activity"/>
    <property type="evidence" value="ECO:0007669"/>
    <property type="project" value="UniProtKB-EC"/>
</dbReference>
<dbReference type="AlphaFoldDB" id="A0A3N4UGR3"/>
<evidence type="ECO:0000256" key="1">
    <source>
        <dbReference type="ARBA" id="ARBA00000085"/>
    </source>
</evidence>
<reference evidence="9 10" key="1">
    <citation type="submission" date="2018-11" db="EMBL/GenBank/DDBJ databases">
        <title>Genomic Encyclopedia of Type Strains, Phase IV (KMG-IV): sequencing the most valuable type-strain genomes for metagenomic binning, comparative biology and taxonomic classification.</title>
        <authorList>
            <person name="Goeker M."/>
        </authorList>
    </citation>
    <scope>NUCLEOTIDE SEQUENCE [LARGE SCALE GENOMIC DNA]</scope>
    <source>
        <strain evidence="9 10">DSM 104731</strain>
    </source>
</reference>
<dbReference type="Pfam" id="PF02518">
    <property type="entry name" value="HATPase_c"/>
    <property type="match status" value="1"/>
</dbReference>
<dbReference type="EMBL" id="RKQK01000003">
    <property type="protein sequence ID" value="RPE66431.1"/>
    <property type="molecule type" value="Genomic_DNA"/>
</dbReference>
<dbReference type="OrthoDB" id="9795133at2"/>
<protein>
    <recommendedName>
        <fullName evidence="2">histidine kinase</fullName>
        <ecNumber evidence="2">2.7.13.3</ecNumber>
    </recommendedName>
</protein>
<evidence type="ECO:0000313" key="9">
    <source>
        <dbReference type="EMBL" id="RPE66431.1"/>
    </source>
</evidence>
<comment type="caution">
    <text evidence="9">The sequence shown here is derived from an EMBL/GenBank/DDBJ whole genome shotgun (WGS) entry which is preliminary data.</text>
</comment>
<evidence type="ECO:0000256" key="7">
    <source>
        <dbReference type="ARBA" id="ARBA00023012"/>
    </source>
</evidence>
<dbReference type="PANTHER" id="PTHR42878:SF7">
    <property type="entry name" value="SENSOR HISTIDINE KINASE GLRK"/>
    <property type="match status" value="1"/>
</dbReference>
<evidence type="ECO:0000256" key="3">
    <source>
        <dbReference type="ARBA" id="ARBA00022679"/>
    </source>
</evidence>
<keyword evidence="7" id="KW-0902">Two-component regulatory system</keyword>
<sequence>MLTTMMNAKDLKMSHSQFESHFIHDVRACLRAADTLPEWIVEDLASISEQIPADVFRFLSEVKVNAKRADNLILSVREFCRLEGEAEPCERLDLQTVVSSVVAAFSPPEGFSITTELQPQVCNVPAGALQHVIVALIDNACRHNTNKTGSVHLTNIQTDGALFICDDGEGIPEAYCESVFAPFTTLKPRDVVEGSGFGLTIARRRVENWGGSLCIIPNAAYRGATLSVTF</sequence>
<dbReference type="PRINTS" id="PR00344">
    <property type="entry name" value="BCTRLSENSOR"/>
</dbReference>
<dbReference type="SMART" id="SM00387">
    <property type="entry name" value="HATPase_c"/>
    <property type="match status" value="1"/>
</dbReference>
<dbReference type="CDD" id="cd00075">
    <property type="entry name" value="HATPase"/>
    <property type="match status" value="1"/>
</dbReference>
<keyword evidence="10" id="KW-1185">Reference proteome</keyword>
<dbReference type="GO" id="GO:0030295">
    <property type="term" value="F:protein kinase activator activity"/>
    <property type="evidence" value="ECO:0007669"/>
    <property type="project" value="TreeGrafter"/>
</dbReference>